<reference evidence="2 3" key="1">
    <citation type="submission" date="2016-02" db="EMBL/GenBank/DDBJ databases">
        <authorList>
            <person name="Wen L."/>
            <person name="He K."/>
            <person name="Yang H."/>
        </authorList>
    </citation>
    <scope>NUCLEOTIDE SEQUENCE [LARGE SCALE GENOMIC DNA]</scope>
    <source>
        <strain evidence="2">ShG14-8</strain>
    </source>
</reference>
<accession>A0A139BNM0</accession>
<comment type="caution">
    <text evidence="2">The sequence shown here is derived from an EMBL/GenBank/DDBJ whole genome shotgun (WGS) entry which is preliminary data.</text>
</comment>
<sequence length="95" mass="10827">MRMKTRKKAIGHPITNLERLAVELRKIRRGRKVSQQELSDRAMVARRTITNAEGAENVGVKELCRIASGLGYELVLRPKDTVVFEELSTTFKDDE</sequence>
<dbReference type="CDD" id="cd00093">
    <property type="entry name" value="HTH_XRE"/>
    <property type="match status" value="1"/>
</dbReference>
<evidence type="ECO:0000313" key="2">
    <source>
        <dbReference type="EMBL" id="KXS30572.1"/>
    </source>
</evidence>
<evidence type="ECO:0000259" key="1">
    <source>
        <dbReference type="PROSITE" id="PS50943"/>
    </source>
</evidence>
<dbReference type="InterPro" id="IPR010982">
    <property type="entry name" value="Lambda_DNA-bd_dom_sf"/>
</dbReference>
<organism evidence="2 3">
    <name type="scientific">Candidatus Gallionella acididurans</name>
    <dbReference type="NCBI Taxonomy" id="1796491"/>
    <lineage>
        <taxon>Bacteria</taxon>
        <taxon>Pseudomonadati</taxon>
        <taxon>Pseudomonadota</taxon>
        <taxon>Betaproteobacteria</taxon>
        <taxon>Nitrosomonadales</taxon>
        <taxon>Gallionellaceae</taxon>
        <taxon>Gallionella</taxon>
    </lineage>
</organism>
<name>A0A139BNM0_9PROT</name>
<evidence type="ECO:0000313" key="3">
    <source>
        <dbReference type="Proteomes" id="UP000070578"/>
    </source>
</evidence>
<dbReference type="PROSITE" id="PS50943">
    <property type="entry name" value="HTH_CROC1"/>
    <property type="match status" value="1"/>
</dbReference>
<dbReference type="AlphaFoldDB" id="A0A139BNM0"/>
<reference evidence="2 3" key="2">
    <citation type="submission" date="2016-03" db="EMBL/GenBank/DDBJ databases">
        <title>New uncultured bacterium of the family Gallionellaceae from acid mine drainage: description and reconstruction of genome based on metagenomic analysis of microbial community.</title>
        <authorList>
            <person name="Kadnikov V."/>
            <person name="Ivasenko D."/>
            <person name="Beletsky A."/>
            <person name="Mardanov A."/>
            <person name="Danilova E."/>
            <person name="Pimenov N."/>
            <person name="Karnachuk O."/>
            <person name="Ravin N."/>
        </authorList>
    </citation>
    <scope>NUCLEOTIDE SEQUENCE [LARGE SCALE GENOMIC DNA]</scope>
    <source>
        <strain evidence="2">ShG14-8</strain>
    </source>
</reference>
<dbReference type="Gene3D" id="1.10.260.40">
    <property type="entry name" value="lambda repressor-like DNA-binding domains"/>
    <property type="match status" value="1"/>
</dbReference>
<dbReference type="Pfam" id="PF01381">
    <property type="entry name" value="HTH_3"/>
    <property type="match status" value="1"/>
</dbReference>
<dbReference type="SMART" id="SM00530">
    <property type="entry name" value="HTH_XRE"/>
    <property type="match status" value="1"/>
</dbReference>
<dbReference type="GO" id="GO:0003677">
    <property type="term" value="F:DNA binding"/>
    <property type="evidence" value="ECO:0007669"/>
    <property type="project" value="InterPro"/>
</dbReference>
<gene>
    <name evidence="2" type="ORF">AWT59_3303</name>
</gene>
<protein>
    <recommendedName>
        <fullName evidence="1">HTH cro/C1-type domain-containing protein</fullName>
    </recommendedName>
</protein>
<proteinExistence type="predicted"/>
<dbReference type="SUPFAM" id="SSF47413">
    <property type="entry name" value="lambda repressor-like DNA-binding domains"/>
    <property type="match status" value="1"/>
</dbReference>
<dbReference type="InterPro" id="IPR001387">
    <property type="entry name" value="Cro/C1-type_HTH"/>
</dbReference>
<feature type="domain" description="HTH cro/C1-type" evidence="1">
    <location>
        <begin position="24"/>
        <end position="77"/>
    </location>
</feature>
<dbReference type="Proteomes" id="UP000070578">
    <property type="component" value="Unassembled WGS sequence"/>
</dbReference>
<dbReference type="EMBL" id="LSLI01000198">
    <property type="protein sequence ID" value="KXS30572.1"/>
    <property type="molecule type" value="Genomic_DNA"/>
</dbReference>